<dbReference type="InterPro" id="IPR044730">
    <property type="entry name" value="RNase_H-like_dom_plant"/>
</dbReference>
<dbReference type="AlphaFoldDB" id="A0A7J9NCI4"/>
<protein>
    <recommendedName>
        <fullName evidence="1">RNase H type-1 domain-containing protein</fullName>
    </recommendedName>
</protein>
<dbReference type="OrthoDB" id="998265at2759"/>
<organism evidence="2 3">
    <name type="scientific">Gossypium schwendimanii</name>
    <name type="common">Cotton</name>
    <dbReference type="NCBI Taxonomy" id="34291"/>
    <lineage>
        <taxon>Eukaryota</taxon>
        <taxon>Viridiplantae</taxon>
        <taxon>Streptophyta</taxon>
        <taxon>Embryophyta</taxon>
        <taxon>Tracheophyta</taxon>
        <taxon>Spermatophyta</taxon>
        <taxon>Magnoliopsida</taxon>
        <taxon>eudicotyledons</taxon>
        <taxon>Gunneridae</taxon>
        <taxon>Pentapetalae</taxon>
        <taxon>rosids</taxon>
        <taxon>malvids</taxon>
        <taxon>Malvales</taxon>
        <taxon>Malvaceae</taxon>
        <taxon>Malvoideae</taxon>
        <taxon>Gossypium</taxon>
    </lineage>
</organism>
<dbReference type="EMBL" id="JABFAF010278362">
    <property type="protein sequence ID" value="MBA0880904.1"/>
    <property type="molecule type" value="Genomic_DNA"/>
</dbReference>
<comment type="caution">
    <text evidence="2">The sequence shown here is derived from an EMBL/GenBank/DDBJ whole genome shotgun (WGS) entry which is preliminary data.</text>
</comment>
<dbReference type="GO" id="GO:0003676">
    <property type="term" value="F:nucleic acid binding"/>
    <property type="evidence" value="ECO:0007669"/>
    <property type="project" value="InterPro"/>
</dbReference>
<dbReference type="Pfam" id="PF13456">
    <property type="entry name" value="RVT_3"/>
    <property type="match status" value="1"/>
</dbReference>
<name>A0A7J9NCI4_GOSSC</name>
<dbReference type="InterPro" id="IPR012337">
    <property type="entry name" value="RNaseH-like_sf"/>
</dbReference>
<gene>
    <name evidence="2" type="ORF">Goshw_019659</name>
</gene>
<evidence type="ECO:0000313" key="2">
    <source>
        <dbReference type="EMBL" id="MBA0880904.1"/>
    </source>
</evidence>
<dbReference type="InterPro" id="IPR052929">
    <property type="entry name" value="RNase_H-like_EbsB-rel"/>
</dbReference>
<dbReference type="PANTHER" id="PTHR47074:SF61">
    <property type="entry name" value="RNASE H TYPE-1 DOMAIN-CONTAINING PROTEIN"/>
    <property type="match status" value="1"/>
</dbReference>
<evidence type="ECO:0000313" key="3">
    <source>
        <dbReference type="Proteomes" id="UP000593576"/>
    </source>
</evidence>
<dbReference type="InterPro" id="IPR036397">
    <property type="entry name" value="RNaseH_sf"/>
</dbReference>
<dbReference type="GO" id="GO:0004523">
    <property type="term" value="F:RNA-DNA hybrid ribonuclease activity"/>
    <property type="evidence" value="ECO:0007669"/>
    <property type="project" value="InterPro"/>
</dbReference>
<accession>A0A7J9NCI4</accession>
<dbReference type="SUPFAM" id="SSF53098">
    <property type="entry name" value="Ribonuclease H-like"/>
    <property type="match status" value="1"/>
</dbReference>
<reference evidence="2 3" key="1">
    <citation type="journal article" date="2019" name="Genome Biol. Evol.">
        <title>Insights into the evolution of the New World diploid cottons (Gossypium, subgenus Houzingenia) based on genome sequencing.</title>
        <authorList>
            <person name="Grover C.E."/>
            <person name="Arick M.A. 2nd"/>
            <person name="Thrash A."/>
            <person name="Conover J.L."/>
            <person name="Sanders W.S."/>
            <person name="Peterson D.G."/>
            <person name="Frelichowski J.E."/>
            <person name="Scheffler J.A."/>
            <person name="Scheffler B.E."/>
            <person name="Wendel J.F."/>
        </authorList>
    </citation>
    <scope>NUCLEOTIDE SEQUENCE [LARGE SCALE GENOMIC DNA]</scope>
    <source>
        <strain evidence="2">1</strain>
        <tissue evidence="2">Leaf</tissue>
    </source>
</reference>
<proteinExistence type="predicted"/>
<evidence type="ECO:0000259" key="1">
    <source>
        <dbReference type="Pfam" id="PF13456"/>
    </source>
</evidence>
<dbReference type="CDD" id="cd06222">
    <property type="entry name" value="RNase_H_like"/>
    <property type="match status" value="1"/>
</dbReference>
<dbReference type="PANTHER" id="PTHR47074">
    <property type="entry name" value="BNAC02G40300D PROTEIN"/>
    <property type="match status" value="1"/>
</dbReference>
<feature type="domain" description="RNase H type-1" evidence="1">
    <location>
        <begin position="178"/>
        <end position="243"/>
    </location>
</feature>
<dbReference type="Proteomes" id="UP000593576">
    <property type="component" value="Unassembled WGS sequence"/>
</dbReference>
<dbReference type="InterPro" id="IPR002156">
    <property type="entry name" value="RNaseH_domain"/>
</dbReference>
<sequence length="283" mass="32053">MNEDLTRAFSYEEECLAIKTMSLLMALGEDGLGVVLYQRFCHIVGKEVADYCIELLNDFRVFFITASMKCICPWKAYLRQYPGSLRSPSFHEKEEIEKIRGDPLSAYLFLICNEGLPTLLGMAFTSGDLKGIRINRHAPLINHLFFADDNIIFGDVMMERARALKDKLEIYASSSRQFSAAKQIAALGFIFRNEEGEIIRSGFRTNTLVKSVVMAEAIAMLHGIQFASEMGFMQVILESDSKIDVKALARSFLVCRFEFIAREGNTVAHGMAEEGMWRLENCY</sequence>
<keyword evidence="3" id="KW-1185">Reference proteome</keyword>
<dbReference type="Gene3D" id="3.30.420.10">
    <property type="entry name" value="Ribonuclease H-like superfamily/Ribonuclease H"/>
    <property type="match status" value="1"/>
</dbReference>